<dbReference type="InterPro" id="IPR025327">
    <property type="entry name" value="DUF4233"/>
</dbReference>
<evidence type="ECO:0008006" key="5">
    <source>
        <dbReference type="Google" id="ProtNLM"/>
    </source>
</evidence>
<keyword evidence="4" id="KW-1185">Reference proteome</keyword>
<accession>A0A512DGQ6</accession>
<feature type="transmembrane region" description="Helical" evidence="2">
    <location>
        <begin position="94"/>
        <end position="114"/>
    </location>
</feature>
<gene>
    <name evidence="3" type="ORF">CAE01nite_33920</name>
</gene>
<dbReference type="AlphaFoldDB" id="A0A512DGQ6"/>
<dbReference type="RefSeq" id="WP_146906692.1">
    <property type="nucleotide sequence ID" value="NZ_BAAARM010000006.1"/>
</dbReference>
<dbReference type="OrthoDB" id="3267755at2"/>
<feature type="transmembrane region" description="Helical" evidence="2">
    <location>
        <begin position="40"/>
        <end position="62"/>
    </location>
</feature>
<keyword evidence="2" id="KW-0472">Membrane</keyword>
<proteinExistence type="predicted"/>
<keyword evidence="2" id="KW-0812">Transmembrane</keyword>
<feature type="transmembrane region" description="Helical" evidence="2">
    <location>
        <begin position="68"/>
        <end position="87"/>
    </location>
</feature>
<dbReference type="Proteomes" id="UP000321181">
    <property type="component" value="Unassembled WGS sequence"/>
</dbReference>
<feature type="region of interest" description="Disordered" evidence="1">
    <location>
        <begin position="1"/>
        <end position="32"/>
    </location>
</feature>
<protein>
    <recommendedName>
        <fullName evidence="5">Integral membrane protein</fullName>
    </recommendedName>
</protein>
<dbReference type="EMBL" id="BJYY01000021">
    <property type="protein sequence ID" value="GEO35667.1"/>
    <property type="molecule type" value="Genomic_DNA"/>
</dbReference>
<evidence type="ECO:0000256" key="1">
    <source>
        <dbReference type="SAM" id="MobiDB-lite"/>
    </source>
</evidence>
<sequence>MTASTPDDAADDASHAAAHAERSTAGVPAPARRRSAKQQLAATTLVLEALVILFATLVGYGLRVAPPGVLWLAGGGLALVLMLLSGMLRRRGGYVAGTVVQVPVLASGLVLLAAPVTGAGFGATILFVIAAIFVLMWVASLRVGGRIDRERAEWDAAAAAGPGA</sequence>
<feature type="transmembrane region" description="Helical" evidence="2">
    <location>
        <begin position="120"/>
        <end position="141"/>
    </location>
</feature>
<reference evidence="3 4" key="1">
    <citation type="submission" date="2019-07" db="EMBL/GenBank/DDBJ databases">
        <title>Whole genome shotgun sequence of Cellulomonas aerilata NBRC 106308.</title>
        <authorList>
            <person name="Hosoyama A."/>
            <person name="Uohara A."/>
            <person name="Ohji S."/>
            <person name="Ichikawa N."/>
        </authorList>
    </citation>
    <scope>NUCLEOTIDE SEQUENCE [LARGE SCALE GENOMIC DNA]</scope>
    <source>
        <strain evidence="3 4">NBRC 106308</strain>
    </source>
</reference>
<dbReference type="Pfam" id="PF14017">
    <property type="entry name" value="DUF4233"/>
    <property type="match status" value="1"/>
</dbReference>
<organism evidence="3 4">
    <name type="scientific">Cellulomonas aerilata</name>
    <dbReference type="NCBI Taxonomy" id="515326"/>
    <lineage>
        <taxon>Bacteria</taxon>
        <taxon>Bacillati</taxon>
        <taxon>Actinomycetota</taxon>
        <taxon>Actinomycetes</taxon>
        <taxon>Micrococcales</taxon>
        <taxon>Cellulomonadaceae</taxon>
        <taxon>Cellulomonas</taxon>
    </lineage>
</organism>
<evidence type="ECO:0000313" key="3">
    <source>
        <dbReference type="EMBL" id="GEO35667.1"/>
    </source>
</evidence>
<name>A0A512DGQ6_9CELL</name>
<evidence type="ECO:0000256" key="2">
    <source>
        <dbReference type="SAM" id="Phobius"/>
    </source>
</evidence>
<feature type="compositionally biased region" description="Basic and acidic residues" evidence="1">
    <location>
        <begin position="12"/>
        <end position="22"/>
    </location>
</feature>
<evidence type="ECO:0000313" key="4">
    <source>
        <dbReference type="Proteomes" id="UP000321181"/>
    </source>
</evidence>
<keyword evidence="2" id="KW-1133">Transmembrane helix</keyword>
<comment type="caution">
    <text evidence="3">The sequence shown here is derived from an EMBL/GenBank/DDBJ whole genome shotgun (WGS) entry which is preliminary data.</text>
</comment>